<dbReference type="Proteomes" id="UP000235371">
    <property type="component" value="Unassembled WGS sequence"/>
</dbReference>
<sequence length="236" mass="26376">MSSSNPCTPHSKRPSTLNTSFESATTTTSCGMPGCFTYANGEKHAPLLTAFEEFLSIMQNHKDNLIRGSVKIKRRIMEIRVRHSDLESGDADLAELLQVEHSYVEALEAHEDEVAHVKREGMYGDSDGEEEFNEVEEKVELAKSMEDVASNLLSLAEKVFDASKDQQVDAYYVFHLFLDEVVAKAKMEKAKPKGNVGQYELTGAEPYSLDEEAKFENAEEEQEEQGVEEGEKGVRS</sequence>
<protein>
    <submittedName>
        <fullName evidence="2">Uncharacterized protein</fullName>
    </submittedName>
</protein>
<gene>
    <name evidence="2" type="ORF">K444DRAFT_630084</name>
</gene>
<dbReference type="OrthoDB" id="10417195at2759"/>
<evidence type="ECO:0000256" key="1">
    <source>
        <dbReference type="SAM" id="MobiDB-lite"/>
    </source>
</evidence>
<dbReference type="GeneID" id="36591232"/>
<feature type="region of interest" description="Disordered" evidence="1">
    <location>
        <begin position="191"/>
        <end position="236"/>
    </location>
</feature>
<dbReference type="AlphaFoldDB" id="A0A2J6T9K3"/>
<dbReference type="InParanoid" id="A0A2J6T9K3"/>
<dbReference type="EMBL" id="KZ613813">
    <property type="protein sequence ID" value="PMD59689.1"/>
    <property type="molecule type" value="Genomic_DNA"/>
</dbReference>
<keyword evidence="3" id="KW-1185">Reference proteome</keyword>
<feature type="region of interest" description="Disordered" evidence="1">
    <location>
        <begin position="1"/>
        <end position="24"/>
    </location>
</feature>
<reference evidence="2 3" key="1">
    <citation type="submission" date="2016-04" db="EMBL/GenBank/DDBJ databases">
        <title>A degradative enzymes factory behind the ericoid mycorrhizal symbiosis.</title>
        <authorList>
            <consortium name="DOE Joint Genome Institute"/>
            <person name="Martino E."/>
            <person name="Morin E."/>
            <person name="Grelet G."/>
            <person name="Kuo A."/>
            <person name="Kohler A."/>
            <person name="Daghino S."/>
            <person name="Barry K."/>
            <person name="Choi C."/>
            <person name="Cichocki N."/>
            <person name="Clum A."/>
            <person name="Copeland A."/>
            <person name="Hainaut M."/>
            <person name="Haridas S."/>
            <person name="Labutti K."/>
            <person name="Lindquist E."/>
            <person name="Lipzen A."/>
            <person name="Khouja H.-R."/>
            <person name="Murat C."/>
            <person name="Ohm R."/>
            <person name="Olson A."/>
            <person name="Spatafora J."/>
            <person name="Veneault-Fourrey C."/>
            <person name="Henrissat B."/>
            <person name="Grigoriev I."/>
            <person name="Martin F."/>
            <person name="Perotto S."/>
        </authorList>
    </citation>
    <scope>NUCLEOTIDE SEQUENCE [LARGE SCALE GENOMIC DNA]</scope>
    <source>
        <strain evidence="2 3">E</strain>
    </source>
</reference>
<evidence type="ECO:0000313" key="3">
    <source>
        <dbReference type="Proteomes" id="UP000235371"/>
    </source>
</evidence>
<organism evidence="2 3">
    <name type="scientific">Hyaloscypha bicolor E</name>
    <dbReference type="NCBI Taxonomy" id="1095630"/>
    <lineage>
        <taxon>Eukaryota</taxon>
        <taxon>Fungi</taxon>
        <taxon>Dikarya</taxon>
        <taxon>Ascomycota</taxon>
        <taxon>Pezizomycotina</taxon>
        <taxon>Leotiomycetes</taxon>
        <taxon>Helotiales</taxon>
        <taxon>Hyaloscyphaceae</taxon>
        <taxon>Hyaloscypha</taxon>
        <taxon>Hyaloscypha bicolor</taxon>
    </lineage>
</organism>
<feature type="compositionally biased region" description="Acidic residues" evidence="1">
    <location>
        <begin position="218"/>
        <end position="228"/>
    </location>
</feature>
<proteinExistence type="predicted"/>
<evidence type="ECO:0000313" key="2">
    <source>
        <dbReference type="EMBL" id="PMD59689.1"/>
    </source>
</evidence>
<accession>A0A2J6T9K3</accession>
<name>A0A2J6T9K3_9HELO</name>
<dbReference type="RefSeq" id="XP_024736593.1">
    <property type="nucleotide sequence ID" value="XM_024883155.1"/>
</dbReference>